<evidence type="ECO:0000256" key="8">
    <source>
        <dbReference type="SAM" id="Phobius"/>
    </source>
</evidence>
<feature type="transmembrane region" description="Helical" evidence="8">
    <location>
        <begin position="359"/>
        <end position="376"/>
    </location>
</feature>
<feature type="transmembrane region" description="Helical" evidence="8">
    <location>
        <begin position="269"/>
        <end position="288"/>
    </location>
</feature>
<evidence type="ECO:0000256" key="3">
    <source>
        <dbReference type="ARBA" id="ARBA00022475"/>
    </source>
</evidence>
<sequence>MTAPSATRQRGHTDLAAFYFAYFALLGVLVPYTSLWLDAQGLDAVQIGVVMGAFIGTKLIAPALWGYFADHSGHKVRWAQAAAGLTVLFALGWLVAERFYSLLLVSITFSFFYHAMLPQVEAITLERLHDKGRYGRIRLWGSLGFIAAVLGAGQWLHWQGVAWLPWLLVIAAVFTFASTLVLRDSAIHHEEAVVPLAPILRQPAVQALLVTSFLVTASHGVYYNFYSIAWKEAGYGESLISVLWAWAVLVEVALFFVLHRLFARWSVPWLLQVAIALTALRWGLNLFWPTQLGVQLFAQALHAASYALYHGAAITLIDRHFRGRTQVRGQGLYAAISHGLGGGVGALLGGYLWHWGGGTLGYVVSLGLALLALWIFHQWGDRK</sequence>
<evidence type="ECO:0000256" key="1">
    <source>
        <dbReference type="ARBA" id="ARBA00004429"/>
    </source>
</evidence>
<keyword evidence="7 8" id="KW-0472">Membrane</keyword>
<gene>
    <name evidence="10" type="ORF">SAMN05443662_0781</name>
</gene>
<dbReference type="GO" id="GO:0015528">
    <property type="term" value="F:lactose:proton symporter activity"/>
    <property type="evidence" value="ECO:0007669"/>
    <property type="project" value="TreeGrafter"/>
</dbReference>
<dbReference type="PANTHER" id="PTHR23522:SF10">
    <property type="entry name" value="3-PHENYLPROPIONIC ACID TRANSPORTER-RELATED"/>
    <property type="match status" value="1"/>
</dbReference>
<evidence type="ECO:0000256" key="4">
    <source>
        <dbReference type="ARBA" id="ARBA00022519"/>
    </source>
</evidence>
<dbReference type="InterPro" id="IPR036259">
    <property type="entry name" value="MFS_trans_sf"/>
</dbReference>
<feature type="transmembrane region" description="Helical" evidence="8">
    <location>
        <begin position="243"/>
        <end position="262"/>
    </location>
</feature>
<name>A0A1N6EUQ6_9GAMM</name>
<dbReference type="RefSeq" id="WP_074201085.1">
    <property type="nucleotide sequence ID" value="NZ_FSRE01000002.1"/>
</dbReference>
<feature type="transmembrane region" description="Helical" evidence="8">
    <location>
        <begin position="78"/>
        <end position="96"/>
    </location>
</feature>
<dbReference type="PANTHER" id="PTHR23522">
    <property type="entry name" value="BLL5896 PROTEIN"/>
    <property type="match status" value="1"/>
</dbReference>
<feature type="transmembrane region" description="Helical" evidence="8">
    <location>
        <begin position="12"/>
        <end position="32"/>
    </location>
</feature>
<feature type="transmembrane region" description="Helical" evidence="8">
    <location>
        <begin position="300"/>
        <end position="319"/>
    </location>
</feature>
<keyword evidence="5 8" id="KW-0812">Transmembrane</keyword>
<feature type="transmembrane region" description="Helical" evidence="8">
    <location>
        <begin position="331"/>
        <end position="353"/>
    </location>
</feature>
<feature type="transmembrane region" description="Helical" evidence="8">
    <location>
        <begin position="44"/>
        <end position="66"/>
    </location>
</feature>
<keyword evidence="2" id="KW-0813">Transport</keyword>
<feature type="domain" description="Major facilitator superfamily associated" evidence="9">
    <location>
        <begin position="13"/>
        <end position="358"/>
    </location>
</feature>
<dbReference type="PIRSF" id="PIRSF004925">
    <property type="entry name" value="HcaT"/>
    <property type="match status" value="1"/>
</dbReference>
<accession>A0A1N6EUQ6</accession>
<dbReference type="AlphaFoldDB" id="A0A1N6EUQ6"/>
<feature type="transmembrane region" description="Helical" evidence="8">
    <location>
        <begin position="137"/>
        <end position="157"/>
    </location>
</feature>
<dbReference type="NCBIfam" id="NF037955">
    <property type="entry name" value="mfs"/>
    <property type="match status" value="1"/>
</dbReference>
<evidence type="ECO:0000259" key="9">
    <source>
        <dbReference type="Pfam" id="PF12832"/>
    </source>
</evidence>
<dbReference type="GO" id="GO:0005886">
    <property type="term" value="C:plasma membrane"/>
    <property type="evidence" value="ECO:0007669"/>
    <property type="project" value="UniProtKB-SubCell"/>
</dbReference>
<dbReference type="STRING" id="364032.SAMN05443662_0781"/>
<evidence type="ECO:0000256" key="5">
    <source>
        <dbReference type="ARBA" id="ARBA00022692"/>
    </source>
</evidence>
<dbReference type="Gene3D" id="1.20.1250.20">
    <property type="entry name" value="MFS general substrate transporter like domains"/>
    <property type="match status" value="2"/>
</dbReference>
<dbReference type="Pfam" id="PF12832">
    <property type="entry name" value="MFS_1_like"/>
    <property type="match status" value="1"/>
</dbReference>
<dbReference type="OrthoDB" id="9150135at2"/>
<dbReference type="SUPFAM" id="SSF103473">
    <property type="entry name" value="MFS general substrate transporter"/>
    <property type="match status" value="1"/>
</dbReference>
<organism evidence="10 11">
    <name type="scientific">Sulfurivirga caldicuralii</name>
    <dbReference type="NCBI Taxonomy" id="364032"/>
    <lineage>
        <taxon>Bacteria</taxon>
        <taxon>Pseudomonadati</taxon>
        <taxon>Pseudomonadota</taxon>
        <taxon>Gammaproteobacteria</taxon>
        <taxon>Thiotrichales</taxon>
        <taxon>Piscirickettsiaceae</taxon>
        <taxon>Sulfurivirga</taxon>
    </lineage>
</organism>
<keyword evidence="11" id="KW-1185">Reference proteome</keyword>
<evidence type="ECO:0000256" key="2">
    <source>
        <dbReference type="ARBA" id="ARBA00022448"/>
    </source>
</evidence>
<feature type="transmembrane region" description="Helical" evidence="8">
    <location>
        <begin position="163"/>
        <end position="182"/>
    </location>
</feature>
<dbReference type="Proteomes" id="UP000198461">
    <property type="component" value="Unassembled WGS sequence"/>
</dbReference>
<evidence type="ECO:0000313" key="10">
    <source>
        <dbReference type="EMBL" id="SIN86738.1"/>
    </source>
</evidence>
<dbReference type="EMBL" id="FSRE01000002">
    <property type="protein sequence ID" value="SIN86738.1"/>
    <property type="molecule type" value="Genomic_DNA"/>
</dbReference>
<keyword evidence="4" id="KW-0997">Cell inner membrane</keyword>
<proteinExistence type="predicted"/>
<feature type="transmembrane region" description="Helical" evidence="8">
    <location>
        <begin position="203"/>
        <end position="223"/>
    </location>
</feature>
<comment type="subcellular location">
    <subcellularLocation>
        <location evidence="1">Cell inner membrane</location>
        <topology evidence="1">Multi-pass membrane protein</topology>
    </subcellularLocation>
</comment>
<reference evidence="10 11" key="1">
    <citation type="submission" date="2016-11" db="EMBL/GenBank/DDBJ databases">
        <authorList>
            <person name="Jaros S."/>
            <person name="Januszkiewicz K."/>
            <person name="Wedrychowicz H."/>
        </authorList>
    </citation>
    <scope>NUCLEOTIDE SEQUENCE [LARGE SCALE GENOMIC DNA]</scope>
    <source>
        <strain evidence="10 11">DSM 17737</strain>
    </source>
</reference>
<dbReference type="InterPro" id="IPR024989">
    <property type="entry name" value="MFS_assoc_dom"/>
</dbReference>
<protein>
    <submittedName>
        <fullName evidence="10">MFS transporter, PPP family, 3-phenylpropionic acid transporter</fullName>
    </submittedName>
</protein>
<evidence type="ECO:0000256" key="6">
    <source>
        <dbReference type="ARBA" id="ARBA00022989"/>
    </source>
</evidence>
<evidence type="ECO:0000256" key="7">
    <source>
        <dbReference type="ARBA" id="ARBA00023136"/>
    </source>
</evidence>
<dbReference type="InterPro" id="IPR026032">
    <property type="entry name" value="HcaT-like"/>
</dbReference>
<keyword evidence="3" id="KW-1003">Cell membrane</keyword>
<keyword evidence="6 8" id="KW-1133">Transmembrane helix</keyword>
<dbReference type="GO" id="GO:0030395">
    <property type="term" value="F:lactose binding"/>
    <property type="evidence" value="ECO:0007669"/>
    <property type="project" value="TreeGrafter"/>
</dbReference>
<evidence type="ECO:0000313" key="11">
    <source>
        <dbReference type="Proteomes" id="UP000198461"/>
    </source>
</evidence>